<dbReference type="InterPro" id="IPR048846">
    <property type="entry name" value="PaaX-like_central"/>
</dbReference>
<dbReference type="InterPro" id="IPR012906">
    <property type="entry name" value="PaaX-like_N"/>
</dbReference>
<dbReference type="Pfam" id="PF07848">
    <property type="entry name" value="PaaX"/>
    <property type="match status" value="1"/>
</dbReference>
<comment type="caution">
    <text evidence="4">The sequence shown here is derived from an EMBL/GenBank/DDBJ whole genome shotgun (WGS) entry which is preliminary data.</text>
</comment>
<dbReference type="PANTHER" id="PTHR30319:SF1">
    <property type="entry name" value="TRANSCRIPTIONAL REPRESSOR PAAX"/>
    <property type="match status" value="1"/>
</dbReference>
<evidence type="ECO:0000313" key="5">
    <source>
        <dbReference type="Proteomes" id="UP000185783"/>
    </source>
</evidence>
<dbReference type="CDD" id="cd00090">
    <property type="entry name" value="HTH_ARSR"/>
    <property type="match status" value="1"/>
</dbReference>
<keyword evidence="5" id="KW-1185">Reference proteome</keyword>
<evidence type="ECO:0000259" key="1">
    <source>
        <dbReference type="Pfam" id="PF07848"/>
    </source>
</evidence>
<dbReference type="Proteomes" id="UP000185783">
    <property type="component" value="Unassembled WGS sequence"/>
</dbReference>
<dbReference type="InterPro" id="IPR013225">
    <property type="entry name" value="PaaX_C"/>
</dbReference>
<evidence type="ECO:0000259" key="3">
    <source>
        <dbReference type="Pfam" id="PF20803"/>
    </source>
</evidence>
<feature type="domain" description="Transcriptional repressor PaaX-like N-terminal" evidence="1">
    <location>
        <begin position="26"/>
        <end position="93"/>
    </location>
</feature>
<dbReference type="PANTHER" id="PTHR30319">
    <property type="entry name" value="PHENYLACETIC ACID REGULATOR-RELATED TRANSCRIPTIONAL REPRESSOR"/>
    <property type="match status" value="1"/>
</dbReference>
<dbReference type="Gene3D" id="1.10.10.10">
    <property type="entry name" value="Winged helix-like DNA-binding domain superfamily/Winged helix DNA-binding domain"/>
    <property type="match status" value="1"/>
</dbReference>
<dbReference type="Gene3D" id="1.20.58.1460">
    <property type="match status" value="1"/>
</dbReference>
<dbReference type="EMBL" id="LVVZ01000009">
    <property type="protein sequence ID" value="OKL44975.1"/>
    <property type="molecule type" value="Genomic_DNA"/>
</dbReference>
<dbReference type="GO" id="GO:0006351">
    <property type="term" value="P:DNA-templated transcription"/>
    <property type="evidence" value="ECO:0007669"/>
    <property type="project" value="InterPro"/>
</dbReference>
<proteinExistence type="predicted"/>
<dbReference type="InterPro" id="IPR036390">
    <property type="entry name" value="WH_DNA-bd_sf"/>
</dbReference>
<dbReference type="InterPro" id="IPR011965">
    <property type="entry name" value="PaaX_trns_reg"/>
</dbReference>
<accession>A0A1U7JJU4</accession>
<dbReference type="AlphaFoldDB" id="A0A1U7JJU4"/>
<evidence type="ECO:0008006" key="6">
    <source>
        <dbReference type="Google" id="ProtNLM"/>
    </source>
</evidence>
<sequence>MTEKPFEPVLDELITHLHGRERLRVWSIIITIFGDAVLPRGGEIWLGSLLEICEHLGIEAGSVRAAMSRLAQDGWVTRERVGRKSFYKLAEAGRAEFERAGRRIYAPLDTEWDGTWTIFMVSDAAGEARDARRAELKACGFGAVAPTVFLRPEMPISLPLPSVEQGDFLFSSRLERPETAELLARDVWSLDELSGDYTAFMSVFSKLQAYLAAGQGLSPLSAMAARTLVIHDFRRLVLRDPMLPVCMTGNDWAGRQARKMVAQIYTGLAASSDEWLSRNAEGPHGPLKMTKYAAAKRFAAR</sequence>
<dbReference type="RefSeq" id="WP_028482224.1">
    <property type="nucleotide sequence ID" value="NZ_LVVZ01000009.1"/>
</dbReference>
<feature type="domain" description="Transcriptional repressor PaaX-like central Cas2-like" evidence="3">
    <location>
        <begin position="110"/>
        <end position="153"/>
    </location>
</feature>
<dbReference type="InterPro" id="IPR011991">
    <property type="entry name" value="ArsR-like_HTH"/>
</dbReference>
<dbReference type="GO" id="GO:0006355">
    <property type="term" value="P:regulation of DNA-templated transcription"/>
    <property type="evidence" value="ECO:0007669"/>
    <property type="project" value="UniProtKB-ARBA"/>
</dbReference>
<dbReference type="PIRSF" id="PIRSF020623">
    <property type="entry name" value="PaaX"/>
    <property type="match status" value="1"/>
</dbReference>
<feature type="domain" description="Transcriptional repressor PaaX-like C-terminal" evidence="2">
    <location>
        <begin position="188"/>
        <end position="277"/>
    </location>
</feature>
<protein>
    <recommendedName>
        <fullName evidence="6">Transcriptional repressor PaaX</fullName>
    </recommendedName>
</protein>
<evidence type="ECO:0000313" key="4">
    <source>
        <dbReference type="EMBL" id="OKL44975.1"/>
    </source>
</evidence>
<organism evidence="4 5">
    <name type="scientific">Pseudovibrio exalbescens</name>
    <dbReference type="NCBI Taxonomy" id="197461"/>
    <lineage>
        <taxon>Bacteria</taxon>
        <taxon>Pseudomonadati</taxon>
        <taxon>Pseudomonadota</taxon>
        <taxon>Alphaproteobacteria</taxon>
        <taxon>Hyphomicrobiales</taxon>
        <taxon>Stappiaceae</taxon>
        <taxon>Pseudovibrio</taxon>
    </lineage>
</organism>
<dbReference type="Gene3D" id="3.30.70.2650">
    <property type="match status" value="1"/>
</dbReference>
<evidence type="ECO:0000259" key="2">
    <source>
        <dbReference type="Pfam" id="PF08223"/>
    </source>
</evidence>
<reference evidence="4 5" key="1">
    <citation type="submission" date="2016-03" db="EMBL/GenBank/DDBJ databases">
        <title>Genome sequence of Nesiotobacter sp. nov., a moderately halophilic alphaproteobacterium isolated from the Yellow Sea, China.</title>
        <authorList>
            <person name="Zhang G."/>
            <person name="Zhang R."/>
        </authorList>
    </citation>
    <scope>NUCLEOTIDE SEQUENCE [LARGE SCALE GENOMIC DNA]</scope>
    <source>
        <strain evidence="4 5">WB1-6</strain>
    </source>
</reference>
<dbReference type="InterPro" id="IPR036388">
    <property type="entry name" value="WH-like_DNA-bd_sf"/>
</dbReference>
<dbReference type="Pfam" id="PF20803">
    <property type="entry name" value="PaaX_M"/>
    <property type="match status" value="1"/>
</dbReference>
<name>A0A1U7JJU4_9HYPH</name>
<gene>
    <name evidence="4" type="ORF">A3843_05600</name>
</gene>
<dbReference type="STRING" id="197461.A3843_05600"/>
<dbReference type="Pfam" id="PF08223">
    <property type="entry name" value="PaaX_C"/>
    <property type="match status" value="1"/>
</dbReference>
<dbReference type="SUPFAM" id="SSF46785">
    <property type="entry name" value="Winged helix' DNA-binding domain"/>
    <property type="match status" value="1"/>
</dbReference>